<dbReference type="InterPro" id="IPR019734">
    <property type="entry name" value="TPR_rpt"/>
</dbReference>
<evidence type="ECO:0000256" key="1">
    <source>
        <dbReference type="SAM" id="MobiDB-lite"/>
    </source>
</evidence>
<dbReference type="Pfam" id="PF13414">
    <property type="entry name" value="TPR_11"/>
    <property type="match status" value="1"/>
</dbReference>
<dbReference type="PANTHER" id="PTHR12558">
    <property type="entry name" value="CELL DIVISION CYCLE 16,23,27"/>
    <property type="match status" value="1"/>
</dbReference>
<dbReference type="EMBL" id="UOEM01000002">
    <property type="protein sequence ID" value="VAW10007.1"/>
    <property type="molecule type" value="Genomic_DNA"/>
</dbReference>
<dbReference type="AlphaFoldDB" id="A0A3B0T9G3"/>
<proteinExistence type="predicted"/>
<name>A0A3B0T9G3_9ZZZZ</name>
<dbReference type="SUPFAM" id="SSF48452">
    <property type="entry name" value="TPR-like"/>
    <property type="match status" value="2"/>
</dbReference>
<gene>
    <name evidence="2" type="ORF">MNBD_ALPHA09-1641</name>
</gene>
<sequence>MAASSLLTLSLSLGVAGYLIGASFAVANTGSDVDEWAAAMKAPEQTDSRLGNYLAGRQAVNDRDRINAAKFFARALKGDPDNRMLLEQTFAYSISAGWIDDARALADRIVKVAPKNIGANIMLSLDAFNRGDYVAARLPFTNADNGPIARLATGVLKAWTYVAAGDFRAAFQTLDTAGANPAFDSLKVYHLALMKDLSGNVADAAKAYEEAIVKGGRTLRTVDAYGRFFERLGKPEKAIAAYDDFIAALPNHPVIVEGRKRALLGEKPERLIRTAKDGMAETLYTLGASLTQDGGGDLALIYLNFALYMRPDFPVAQYLMADILERQRRLEAAVEVYSKINPQAPLKRQAEIRAALALDTLDRTDEAKTRMDALIKADPGDASALSSLGDILRFRKRYAEASDYYSRAIAAGEDDPAESWRLYYSRGMTYERQKKWEKAEPDFLKALELSKDQPLVLNYLGYTWIDMGVNLEKGLVMIRKAVDQRPHDGYIVDSLGWAYYKLGRFEEAVVELERAVELQAADPVINDHLGDAYWRVGRRTEARFQWSHALEMEPEAEEIPKIKAKLKDGLPDAGPVTETGLVTEPAASGKPGKT</sequence>
<feature type="region of interest" description="Disordered" evidence="1">
    <location>
        <begin position="570"/>
        <end position="594"/>
    </location>
</feature>
<dbReference type="Pfam" id="PF00515">
    <property type="entry name" value="TPR_1"/>
    <property type="match status" value="1"/>
</dbReference>
<accession>A0A3B0T9G3</accession>
<dbReference type="Gene3D" id="1.25.40.10">
    <property type="entry name" value="Tetratricopeptide repeat domain"/>
    <property type="match status" value="4"/>
</dbReference>
<dbReference type="PANTHER" id="PTHR12558:SF13">
    <property type="entry name" value="CELL DIVISION CYCLE PROTEIN 27 HOMOLOG"/>
    <property type="match status" value="1"/>
</dbReference>
<organism evidence="2">
    <name type="scientific">hydrothermal vent metagenome</name>
    <dbReference type="NCBI Taxonomy" id="652676"/>
    <lineage>
        <taxon>unclassified sequences</taxon>
        <taxon>metagenomes</taxon>
        <taxon>ecological metagenomes</taxon>
    </lineage>
</organism>
<dbReference type="Pfam" id="PF13432">
    <property type="entry name" value="TPR_16"/>
    <property type="match status" value="2"/>
</dbReference>
<protein>
    <submittedName>
        <fullName evidence="2">TPR domain protein</fullName>
    </submittedName>
</protein>
<dbReference type="SMART" id="SM00028">
    <property type="entry name" value="TPR"/>
    <property type="match status" value="9"/>
</dbReference>
<reference evidence="2" key="1">
    <citation type="submission" date="2018-06" db="EMBL/GenBank/DDBJ databases">
        <authorList>
            <person name="Zhirakovskaya E."/>
        </authorList>
    </citation>
    <scope>NUCLEOTIDE SEQUENCE</scope>
</reference>
<dbReference type="InterPro" id="IPR011990">
    <property type="entry name" value="TPR-like_helical_dom_sf"/>
</dbReference>
<dbReference type="PROSITE" id="PS50005">
    <property type="entry name" value="TPR"/>
    <property type="match status" value="3"/>
</dbReference>
<evidence type="ECO:0000313" key="2">
    <source>
        <dbReference type="EMBL" id="VAW10007.1"/>
    </source>
</evidence>